<dbReference type="SUPFAM" id="SSF56601">
    <property type="entry name" value="beta-lactamase/transpeptidase-like"/>
    <property type="match status" value="1"/>
</dbReference>
<dbReference type="Gene3D" id="3.40.710.10">
    <property type="entry name" value="DD-peptidase/beta-lactamase superfamily"/>
    <property type="match status" value="1"/>
</dbReference>
<dbReference type="Proteomes" id="UP000294668">
    <property type="component" value="Unassembled WGS sequence"/>
</dbReference>
<dbReference type="AlphaFoldDB" id="A0A224VAV3"/>
<evidence type="ECO:0000313" key="5">
    <source>
        <dbReference type="Proteomes" id="UP000214739"/>
    </source>
</evidence>
<evidence type="ECO:0000313" key="4">
    <source>
        <dbReference type="EMBL" id="TDG90384.1"/>
    </source>
</evidence>
<sequence>MFSIGWLISFFNRLEFSVTMNASKRERKLPMDYPNTVNQMHQFVDARIVPGVSFAIIDRDGVKTDVVGQQELLPDRLPLHSGELYDLASLTKVIGTTNLILRLLVSGKISLTDSLTKYFPQWQSPQVTIRHLLTHTSDIVGYIPNRNQLAKPELMSALLALKSGSDIGKVVHYQDYNFIFLGWIATRVMGEPVQQLINEFVLRPLELNQATFTPDQINNVVPTELVPSKGLIRGTVHDPKAQILGADCGSAGLFASLDDLIHFSKWLLGEVKYPDFLPADWIDQLFVDQTPGHMKNRSFGWILRHYNGHPYILHTGYTGTLIVVDRDSHKALVFLSNRVHPDPSNPLFLPYRSQLIRTFVKENEIEN</sequence>
<dbReference type="PANTHER" id="PTHR43283">
    <property type="entry name" value="BETA-LACTAMASE-RELATED"/>
    <property type="match status" value="1"/>
</dbReference>
<evidence type="ECO:0000313" key="3">
    <source>
        <dbReference type="EMBL" id="GAW71985.1"/>
    </source>
</evidence>
<accession>A0A224VAV3</accession>
<feature type="domain" description="Beta-lactamase-related" evidence="2">
    <location>
        <begin position="41"/>
        <end position="344"/>
    </location>
</feature>
<dbReference type="Proteomes" id="UP000214739">
    <property type="component" value="Unassembled WGS sequence"/>
</dbReference>
<evidence type="ECO:0000256" key="1">
    <source>
        <dbReference type="ARBA" id="ARBA00022801"/>
    </source>
</evidence>
<dbReference type="InterPro" id="IPR012338">
    <property type="entry name" value="Beta-lactam/transpept-like"/>
</dbReference>
<protein>
    <submittedName>
        <fullName evidence="3">Serine hydrolase</fullName>
    </submittedName>
</protein>
<dbReference type="InterPro" id="IPR050789">
    <property type="entry name" value="Diverse_Enzym_Activities"/>
</dbReference>
<keyword evidence="6" id="KW-1185">Reference proteome</keyword>
<reference evidence="4 6" key="2">
    <citation type="journal article" date="2019" name="Appl. Microbiol. Biotechnol.">
        <title>Uncovering carbohydrate metabolism through a genotype-phenotype association study of 56 lactic acid bacteria genomes.</title>
        <authorList>
            <person name="Buron-Moles G."/>
            <person name="Chailyan A."/>
            <person name="Dolejs I."/>
            <person name="Forster J."/>
            <person name="Miks M.H."/>
        </authorList>
    </citation>
    <scope>NUCLEOTIDE SEQUENCE [LARGE SCALE GENOMIC DNA]</scope>
    <source>
        <strain evidence="4 6">DSM 10551</strain>
    </source>
</reference>
<dbReference type="InterPro" id="IPR001466">
    <property type="entry name" value="Beta-lactam-related"/>
</dbReference>
<gene>
    <name evidence="3" type="primary">ampC_1</name>
    <name evidence="4" type="ORF">C5L28_001588</name>
    <name evidence="3" type="ORF">LPKJCM_01093</name>
</gene>
<keyword evidence="1 3" id="KW-0378">Hydrolase</keyword>
<reference evidence="4" key="3">
    <citation type="submission" date="2019-02" db="EMBL/GenBank/DDBJ databases">
        <authorList>
            <person name="Buron G."/>
            <person name="Chaylann A."/>
            <person name="Dolejs I."/>
            <person name="Forster J."/>
            <person name="Miks M.H."/>
        </authorList>
    </citation>
    <scope>NUCLEOTIDE SEQUENCE</scope>
    <source>
        <strain evidence="4">DSM 10551</strain>
    </source>
</reference>
<organism evidence="3 5">
    <name type="scientific">Lentilactobacillus parakefiri</name>
    <dbReference type="NCBI Taxonomy" id="152332"/>
    <lineage>
        <taxon>Bacteria</taxon>
        <taxon>Bacillati</taxon>
        <taxon>Bacillota</taxon>
        <taxon>Bacilli</taxon>
        <taxon>Lactobacillales</taxon>
        <taxon>Lactobacillaceae</taxon>
        <taxon>Lentilactobacillus</taxon>
    </lineage>
</organism>
<dbReference type="GO" id="GO:0016787">
    <property type="term" value="F:hydrolase activity"/>
    <property type="evidence" value="ECO:0007669"/>
    <property type="project" value="UniProtKB-KW"/>
</dbReference>
<name>A0A224VAV3_9LACO</name>
<dbReference type="EMBL" id="PUFL01000071">
    <property type="protein sequence ID" value="TDG90384.1"/>
    <property type="molecule type" value="Genomic_DNA"/>
</dbReference>
<dbReference type="PANTHER" id="PTHR43283:SF11">
    <property type="entry name" value="BETA-LACTAMASE-RELATED DOMAIN-CONTAINING PROTEIN"/>
    <property type="match status" value="1"/>
</dbReference>
<comment type="caution">
    <text evidence="3">The sequence shown here is derived from an EMBL/GenBank/DDBJ whole genome shotgun (WGS) entry which is preliminary data.</text>
</comment>
<proteinExistence type="predicted"/>
<evidence type="ECO:0000313" key="6">
    <source>
        <dbReference type="Proteomes" id="UP000294668"/>
    </source>
</evidence>
<dbReference type="Pfam" id="PF00144">
    <property type="entry name" value="Beta-lactamase"/>
    <property type="match status" value="1"/>
</dbReference>
<reference evidence="3 5" key="1">
    <citation type="journal article" date="2017" name="Biosci Microbiota Food Health">
        <title>Genomic characterization reconfirms the taxonomic status of Lactobacillus parakefiri.</title>
        <authorList>
            <person name="Tanizawa Y."/>
            <person name="Kobayashi H."/>
            <person name="Kaminuma E."/>
            <person name="Sakamoto M."/>
            <person name="Ohkuma M."/>
            <person name="Nakamura Y."/>
            <person name="Arita M."/>
            <person name="Tohno M."/>
        </authorList>
    </citation>
    <scope>NUCLEOTIDE SEQUENCE [LARGE SCALE GENOMIC DNA]</scope>
    <source>
        <strain evidence="3 5">JCM 8573</strain>
    </source>
</reference>
<evidence type="ECO:0000259" key="2">
    <source>
        <dbReference type="Pfam" id="PF00144"/>
    </source>
</evidence>
<dbReference type="EMBL" id="BDGB01000053">
    <property type="protein sequence ID" value="GAW71985.1"/>
    <property type="molecule type" value="Genomic_DNA"/>
</dbReference>